<keyword evidence="6 9" id="KW-1133">Transmembrane helix</keyword>
<evidence type="ECO:0000256" key="4">
    <source>
        <dbReference type="ARBA" id="ARBA00022475"/>
    </source>
</evidence>
<evidence type="ECO:0000256" key="9">
    <source>
        <dbReference type="SAM" id="Phobius"/>
    </source>
</evidence>
<comment type="subcellular location">
    <subcellularLocation>
        <location evidence="1">Cell membrane</location>
        <topology evidence="1">Multi-pass membrane protein</topology>
    </subcellularLocation>
</comment>
<comment type="caution">
    <text evidence="10">The sequence shown here is derived from an EMBL/GenBank/DDBJ whole genome shotgun (WGS) entry which is preliminary data.</text>
</comment>
<evidence type="ECO:0000313" key="11">
    <source>
        <dbReference type="Proteomes" id="UP001596989"/>
    </source>
</evidence>
<dbReference type="InterPro" id="IPR045861">
    <property type="entry name" value="CorA_cytoplasmic_dom"/>
</dbReference>
<evidence type="ECO:0000256" key="1">
    <source>
        <dbReference type="ARBA" id="ARBA00004651"/>
    </source>
</evidence>
<dbReference type="PANTHER" id="PTHR46494">
    <property type="entry name" value="CORA FAMILY METAL ION TRANSPORTER (EUROFUNG)"/>
    <property type="match status" value="1"/>
</dbReference>
<gene>
    <name evidence="10" type="ORF">ACFQ2I_15825</name>
</gene>
<evidence type="ECO:0000256" key="3">
    <source>
        <dbReference type="ARBA" id="ARBA00022448"/>
    </source>
</evidence>
<dbReference type="Proteomes" id="UP001596989">
    <property type="component" value="Unassembled WGS sequence"/>
</dbReference>
<dbReference type="Gene3D" id="1.20.58.340">
    <property type="entry name" value="Magnesium transport protein CorA, transmembrane region"/>
    <property type="match status" value="2"/>
</dbReference>
<feature type="transmembrane region" description="Helical" evidence="9">
    <location>
        <begin position="259"/>
        <end position="282"/>
    </location>
</feature>
<evidence type="ECO:0000256" key="8">
    <source>
        <dbReference type="SAM" id="MobiDB-lite"/>
    </source>
</evidence>
<dbReference type="InterPro" id="IPR002523">
    <property type="entry name" value="MgTranspt_CorA/ZnTranspt_ZntB"/>
</dbReference>
<keyword evidence="7 9" id="KW-0472">Membrane</keyword>
<name>A0ABW3HUB2_9BACL</name>
<evidence type="ECO:0000256" key="6">
    <source>
        <dbReference type="ARBA" id="ARBA00022989"/>
    </source>
</evidence>
<dbReference type="PANTHER" id="PTHR46494:SF2">
    <property type="entry name" value="MAGNESIUM TRANSPORT PROTEIN CORA"/>
    <property type="match status" value="1"/>
</dbReference>
<evidence type="ECO:0000256" key="7">
    <source>
        <dbReference type="ARBA" id="ARBA00023136"/>
    </source>
</evidence>
<dbReference type="EMBL" id="JBHTJZ010000024">
    <property type="protein sequence ID" value="MFD0960860.1"/>
    <property type="molecule type" value="Genomic_DNA"/>
</dbReference>
<keyword evidence="11" id="KW-1185">Reference proteome</keyword>
<evidence type="ECO:0000256" key="5">
    <source>
        <dbReference type="ARBA" id="ARBA00022692"/>
    </source>
</evidence>
<evidence type="ECO:0000313" key="10">
    <source>
        <dbReference type="EMBL" id="MFD0960860.1"/>
    </source>
</evidence>
<organism evidence="10 11">
    <name type="scientific">Paenibacillus chungangensis</name>
    <dbReference type="NCBI Taxonomy" id="696535"/>
    <lineage>
        <taxon>Bacteria</taxon>
        <taxon>Bacillati</taxon>
        <taxon>Bacillota</taxon>
        <taxon>Bacilli</taxon>
        <taxon>Bacillales</taxon>
        <taxon>Paenibacillaceae</taxon>
        <taxon>Paenibacillus</taxon>
    </lineage>
</organism>
<dbReference type="Pfam" id="PF01544">
    <property type="entry name" value="CorA"/>
    <property type="match status" value="1"/>
</dbReference>
<dbReference type="RefSeq" id="WP_377565721.1">
    <property type="nucleotide sequence ID" value="NZ_JBHTJZ010000024.1"/>
</dbReference>
<keyword evidence="4" id="KW-1003">Cell membrane</keyword>
<dbReference type="CDD" id="cd12821">
    <property type="entry name" value="EcCorA_ZntB-like"/>
    <property type="match status" value="1"/>
</dbReference>
<sequence>MIHRMLRYPAQWDWHILQLSRQPEKGQKIQDTAAGPTSLHAEQDMLEMKRMLPACSSWLEEAKDRSSNHISVNSMTDEGAVISGTLMVQVSEEQSDIQPFHFWLSSSTLVTMHSDMRLPLRLQSPHHTEKYERCSSAPEAFFIMIGVILESFHAGLDGFERRLGELEKAMRHRNRSGLIDTIFDRRYDLLHWSHLFIPVREVYGAAKEAFMETLTAKDAFQRITHKLDRIDTLLKHYSLEIDTLISMDDAMSSFKGNDIIRTLTIFTVLCLPGTVAGTLMGSNFHWLPLRDKPWGFVLMIAVIAVITGGLYMWLWKKGWTGDILHYRKRSSRSAIQEVESDLSVSRSRRHSGKPGSPSIQLNNDWIKEQPLQPRARRKKAVRKG</sequence>
<accession>A0ABW3HUB2</accession>
<dbReference type="SUPFAM" id="SSF143865">
    <property type="entry name" value="CorA soluble domain-like"/>
    <property type="match status" value="1"/>
</dbReference>
<comment type="similarity">
    <text evidence="2">Belongs to the CorA metal ion transporter (MIT) (TC 1.A.35) family.</text>
</comment>
<evidence type="ECO:0000256" key="2">
    <source>
        <dbReference type="ARBA" id="ARBA00009765"/>
    </source>
</evidence>
<protein>
    <submittedName>
        <fullName evidence="10">Magnesium transporter CorA family protein</fullName>
    </submittedName>
</protein>
<reference evidence="11" key="1">
    <citation type="journal article" date="2019" name="Int. J. Syst. Evol. Microbiol.">
        <title>The Global Catalogue of Microorganisms (GCM) 10K type strain sequencing project: providing services to taxonomists for standard genome sequencing and annotation.</title>
        <authorList>
            <consortium name="The Broad Institute Genomics Platform"/>
            <consortium name="The Broad Institute Genome Sequencing Center for Infectious Disease"/>
            <person name="Wu L."/>
            <person name="Ma J."/>
        </authorList>
    </citation>
    <scope>NUCLEOTIDE SEQUENCE [LARGE SCALE GENOMIC DNA]</scope>
    <source>
        <strain evidence="11">CCUG 59129</strain>
    </source>
</reference>
<keyword evidence="5 9" id="KW-0812">Transmembrane</keyword>
<keyword evidence="3" id="KW-0813">Transport</keyword>
<proteinExistence type="inferred from homology"/>
<feature type="transmembrane region" description="Helical" evidence="9">
    <location>
        <begin position="294"/>
        <end position="314"/>
    </location>
</feature>
<feature type="region of interest" description="Disordered" evidence="8">
    <location>
        <begin position="343"/>
        <end position="364"/>
    </location>
</feature>
<dbReference type="InterPro" id="IPR045863">
    <property type="entry name" value="CorA_TM1_TM2"/>
</dbReference>
<dbReference type="SUPFAM" id="SSF144083">
    <property type="entry name" value="Magnesium transport protein CorA, transmembrane region"/>
    <property type="match status" value="1"/>
</dbReference>